<keyword evidence="2" id="KW-1185">Reference proteome</keyword>
<dbReference type="AlphaFoldDB" id="A0A8T0FZ88"/>
<name>A0A8T0FZ88_ARGBR</name>
<gene>
    <name evidence="1" type="ORF">HNY73_000429</name>
</gene>
<accession>A0A8T0FZ88</accession>
<reference evidence="1" key="1">
    <citation type="journal article" date="2020" name="bioRxiv">
        <title>Chromosome-level reference genome of the European wasp spider Argiope bruennichi: a resource for studies on range expansion and evolutionary adaptation.</title>
        <authorList>
            <person name="Sheffer M.M."/>
            <person name="Hoppe A."/>
            <person name="Krehenwinkel H."/>
            <person name="Uhl G."/>
            <person name="Kuss A.W."/>
            <person name="Jensen L."/>
            <person name="Jensen C."/>
            <person name="Gillespie R.G."/>
            <person name="Hoff K.J."/>
            <person name="Prost S."/>
        </authorList>
    </citation>
    <scope>NUCLEOTIDE SEQUENCE</scope>
</reference>
<proteinExistence type="predicted"/>
<dbReference type="Proteomes" id="UP000807504">
    <property type="component" value="Unassembled WGS sequence"/>
</dbReference>
<protein>
    <submittedName>
        <fullName evidence="1">Uncharacterized protein</fullName>
    </submittedName>
</protein>
<organism evidence="1 2">
    <name type="scientific">Argiope bruennichi</name>
    <name type="common">Wasp spider</name>
    <name type="synonym">Aranea bruennichi</name>
    <dbReference type="NCBI Taxonomy" id="94029"/>
    <lineage>
        <taxon>Eukaryota</taxon>
        <taxon>Metazoa</taxon>
        <taxon>Ecdysozoa</taxon>
        <taxon>Arthropoda</taxon>
        <taxon>Chelicerata</taxon>
        <taxon>Arachnida</taxon>
        <taxon>Araneae</taxon>
        <taxon>Araneomorphae</taxon>
        <taxon>Entelegynae</taxon>
        <taxon>Araneoidea</taxon>
        <taxon>Araneidae</taxon>
        <taxon>Argiope</taxon>
    </lineage>
</organism>
<comment type="caution">
    <text evidence="1">The sequence shown here is derived from an EMBL/GenBank/DDBJ whole genome shotgun (WGS) entry which is preliminary data.</text>
</comment>
<reference evidence="1" key="2">
    <citation type="submission" date="2020-06" db="EMBL/GenBank/DDBJ databases">
        <authorList>
            <person name="Sheffer M."/>
        </authorList>
    </citation>
    <scope>NUCLEOTIDE SEQUENCE</scope>
</reference>
<dbReference type="EMBL" id="JABXBU010000001">
    <property type="protein sequence ID" value="KAF8795996.1"/>
    <property type="molecule type" value="Genomic_DNA"/>
</dbReference>
<sequence>MFSVLLKTWNFISEAHIRNAAHKQAGQPGETAVQDFQLHNLRERQEDMQYYVHIKAAYEVIPKAGNAAHTFKGAILVEDN</sequence>
<evidence type="ECO:0000313" key="2">
    <source>
        <dbReference type="Proteomes" id="UP000807504"/>
    </source>
</evidence>
<evidence type="ECO:0000313" key="1">
    <source>
        <dbReference type="EMBL" id="KAF8795996.1"/>
    </source>
</evidence>